<dbReference type="Proteomes" id="UP001559025">
    <property type="component" value="Unassembled WGS sequence"/>
</dbReference>
<evidence type="ECO:0000256" key="1">
    <source>
        <dbReference type="SAM" id="Phobius"/>
    </source>
</evidence>
<proteinExistence type="predicted"/>
<keyword evidence="1" id="KW-0472">Membrane</keyword>
<protein>
    <submittedName>
        <fullName evidence="2">NrsF family protein</fullName>
    </submittedName>
</protein>
<keyword evidence="1" id="KW-0812">Transmembrane</keyword>
<feature type="transmembrane region" description="Helical" evidence="1">
    <location>
        <begin position="155"/>
        <end position="175"/>
    </location>
</feature>
<dbReference type="InterPro" id="IPR009495">
    <property type="entry name" value="NrsF"/>
</dbReference>
<feature type="transmembrane region" description="Helical" evidence="1">
    <location>
        <begin position="57"/>
        <end position="77"/>
    </location>
</feature>
<keyword evidence="3" id="KW-1185">Reference proteome</keyword>
<feature type="transmembrane region" description="Helical" evidence="1">
    <location>
        <begin position="187"/>
        <end position="208"/>
    </location>
</feature>
<sequence length="210" mass="22115">MRTDDLIKAIAADTGRKEAPIGRTWLLCVTAGFMLAALVFSVLLGPRPDFQAVLSTIRFPLKFLLVAILLASTIPLVQALARPGARPPMWAALAAPTAVVIAVLVELSVLPREAWVSSWIGTNLWVCLTYIPLIGLGPLAIMIVALRKGAPTRPILTGAMAGVVAGGVAAMFYAAHCTDDSPLFVAAWYSVAIGILAGVGALAGRYALRW</sequence>
<comment type="caution">
    <text evidence="2">The sequence shown here is derived from an EMBL/GenBank/DDBJ whole genome shotgun (WGS) entry which is preliminary data.</text>
</comment>
<reference evidence="2 3" key="1">
    <citation type="submission" date="2024-01" db="EMBL/GenBank/DDBJ databases">
        <title>New evidence supports the origin of RcGTA from prophage.</title>
        <authorList>
            <person name="Xu Y."/>
            <person name="Liu B."/>
            <person name="Chen F."/>
        </authorList>
    </citation>
    <scope>NUCLEOTIDE SEQUENCE [LARGE SCALE GENOMIC DNA]</scope>
    <source>
        <strain evidence="2 3">CBW1107-2</strain>
    </source>
</reference>
<accession>A0ABV3WWN8</accession>
<dbReference type="EMBL" id="JAZHFV010000006">
    <property type="protein sequence ID" value="MEX4009107.1"/>
    <property type="molecule type" value="Genomic_DNA"/>
</dbReference>
<evidence type="ECO:0000313" key="3">
    <source>
        <dbReference type="Proteomes" id="UP001559025"/>
    </source>
</evidence>
<feature type="transmembrane region" description="Helical" evidence="1">
    <location>
        <begin position="25"/>
        <end position="45"/>
    </location>
</feature>
<dbReference type="Pfam" id="PF06532">
    <property type="entry name" value="NrsF"/>
    <property type="match status" value="1"/>
</dbReference>
<evidence type="ECO:0000313" key="2">
    <source>
        <dbReference type="EMBL" id="MEX4009107.1"/>
    </source>
</evidence>
<feature type="transmembrane region" description="Helical" evidence="1">
    <location>
        <begin position="89"/>
        <end position="110"/>
    </location>
</feature>
<gene>
    <name evidence="2" type="ORF">V1479_17485</name>
</gene>
<dbReference type="RefSeq" id="WP_368804078.1">
    <property type="nucleotide sequence ID" value="NZ_JAZHFV010000006.1"/>
</dbReference>
<keyword evidence="1" id="KW-1133">Transmembrane helix</keyword>
<organism evidence="2 3">
    <name type="scientific">Neoaquamicrobium sediminum</name>
    <dbReference type="NCBI Taxonomy" id="1849104"/>
    <lineage>
        <taxon>Bacteria</taxon>
        <taxon>Pseudomonadati</taxon>
        <taxon>Pseudomonadota</taxon>
        <taxon>Alphaproteobacteria</taxon>
        <taxon>Hyphomicrobiales</taxon>
        <taxon>Phyllobacteriaceae</taxon>
        <taxon>Neoaquamicrobium</taxon>
    </lineage>
</organism>
<feature type="transmembrane region" description="Helical" evidence="1">
    <location>
        <begin position="122"/>
        <end position="146"/>
    </location>
</feature>
<name>A0ABV3WWN8_9HYPH</name>